<feature type="transmembrane region" description="Helical" evidence="8">
    <location>
        <begin position="364"/>
        <end position="384"/>
    </location>
</feature>
<keyword evidence="11" id="KW-1185">Reference proteome</keyword>
<feature type="transmembrane region" description="Helical" evidence="8">
    <location>
        <begin position="263"/>
        <end position="284"/>
    </location>
</feature>
<dbReference type="InterPro" id="IPR036259">
    <property type="entry name" value="MFS_trans_sf"/>
</dbReference>
<dbReference type="Gene3D" id="1.20.1250.20">
    <property type="entry name" value="MFS general substrate transporter like domains"/>
    <property type="match status" value="2"/>
</dbReference>
<dbReference type="FunFam" id="1.20.1250.20:FF:000423">
    <property type="entry name" value="Putative inorganic phosphate cotransporter-like Protein"/>
    <property type="match status" value="1"/>
</dbReference>
<feature type="region of interest" description="Disordered" evidence="7">
    <location>
        <begin position="50"/>
        <end position="70"/>
    </location>
</feature>
<dbReference type="PANTHER" id="PTHR11662">
    <property type="entry name" value="SOLUTE CARRIER FAMILY 17"/>
    <property type="match status" value="1"/>
</dbReference>
<feature type="transmembrane region" description="Helical" evidence="8">
    <location>
        <begin position="109"/>
        <end position="132"/>
    </location>
</feature>
<reference evidence="10 11" key="2">
    <citation type="journal article" date="2010" name="Nucleic Acids Res.">
        <title>BeetleBase in 2010: revisions to provide comprehensive genomic information for Tribolium castaneum.</title>
        <authorList>
            <person name="Kim H.S."/>
            <person name="Murphy T."/>
            <person name="Xia J."/>
            <person name="Caragea D."/>
            <person name="Park Y."/>
            <person name="Beeman R.W."/>
            <person name="Lorenzen M.D."/>
            <person name="Butcher S."/>
            <person name="Manak J.R."/>
            <person name="Brown S.J."/>
        </authorList>
    </citation>
    <scope>GENOME REANNOTATION</scope>
    <source>
        <strain evidence="10 11">Georgia GA2</strain>
    </source>
</reference>
<dbReference type="OrthoDB" id="2985014at2759"/>
<dbReference type="PROSITE" id="PS50850">
    <property type="entry name" value="MFS"/>
    <property type="match status" value="1"/>
</dbReference>
<dbReference type="PANTHER" id="PTHR11662:SF336">
    <property type="entry name" value="LP19554P"/>
    <property type="match status" value="1"/>
</dbReference>
<feature type="transmembrane region" description="Helical" evidence="8">
    <location>
        <begin position="296"/>
        <end position="317"/>
    </location>
</feature>
<keyword evidence="5 8" id="KW-1133">Transmembrane helix</keyword>
<dbReference type="GO" id="GO:0022857">
    <property type="term" value="F:transmembrane transporter activity"/>
    <property type="evidence" value="ECO:0000318"/>
    <property type="project" value="GO_Central"/>
</dbReference>
<keyword evidence="6 8" id="KW-0472">Membrane</keyword>
<feature type="transmembrane region" description="Helical" evidence="8">
    <location>
        <begin position="169"/>
        <end position="192"/>
    </location>
</feature>
<dbReference type="FunFam" id="1.20.1250.20:FF:000003">
    <property type="entry name" value="Solute carrier family 17 member 3"/>
    <property type="match status" value="1"/>
</dbReference>
<feature type="transmembrane region" description="Helical" evidence="8">
    <location>
        <begin position="338"/>
        <end position="358"/>
    </location>
</feature>
<dbReference type="Proteomes" id="UP000007266">
    <property type="component" value="Linkage group 8"/>
</dbReference>
<evidence type="ECO:0000256" key="8">
    <source>
        <dbReference type="SAM" id="Phobius"/>
    </source>
</evidence>
<dbReference type="InterPro" id="IPR011701">
    <property type="entry name" value="MFS"/>
</dbReference>
<dbReference type="GO" id="GO:0016020">
    <property type="term" value="C:membrane"/>
    <property type="evidence" value="ECO:0000318"/>
    <property type="project" value="GO_Central"/>
</dbReference>
<feature type="transmembrane region" description="Helical" evidence="8">
    <location>
        <begin position="198"/>
        <end position="218"/>
    </location>
</feature>
<evidence type="ECO:0000313" key="10">
    <source>
        <dbReference type="EMBL" id="KYB25843.1"/>
    </source>
</evidence>
<evidence type="ECO:0000256" key="2">
    <source>
        <dbReference type="ARBA" id="ARBA00022448"/>
    </source>
</evidence>
<gene>
    <name evidence="10" type="primary">AUGUSTUS-3.0.2_34074</name>
    <name evidence="10" type="ORF">TcasGA2_TC034074</name>
</gene>
<dbReference type="EMBL" id="KQ971361">
    <property type="protein sequence ID" value="KYB25843.1"/>
    <property type="molecule type" value="Genomic_DNA"/>
</dbReference>
<reference evidence="10 11" key="1">
    <citation type="journal article" date="2008" name="Nature">
        <title>The genome of the model beetle and pest Tribolium castaneum.</title>
        <authorList>
            <consortium name="Tribolium Genome Sequencing Consortium"/>
            <person name="Richards S."/>
            <person name="Gibbs R.A."/>
            <person name="Weinstock G.M."/>
            <person name="Brown S.J."/>
            <person name="Denell R."/>
            <person name="Beeman R.W."/>
            <person name="Gibbs R."/>
            <person name="Beeman R.W."/>
            <person name="Brown S.J."/>
            <person name="Bucher G."/>
            <person name="Friedrich M."/>
            <person name="Grimmelikhuijzen C.J."/>
            <person name="Klingler M."/>
            <person name="Lorenzen M."/>
            <person name="Richards S."/>
            <person name="Roth S."/>
            <person name="Schroder R."/>
            <person name="Tautz D."/>
            <person name="Zdobnov E.M."/>
            <person name="Muzny D."/>
            <person name="Gibbs R.A."/>
            <person name="Weinstock G.M."/>
            <person name="Attaway T."/>
            <person name="Bell S."/>
            <person name="Buhay C.J."/>
            <person name="Chandrabose M.N."/>
            <person name="Chavez D."/>
            <person name="Clerk-Blankenburg K.P."/>
            <person name="Cree A."/>
            <person name="Dao M."/>
            <person name="Davis C."/>
            <person name="Chacko J."/>
            <person name="Dinh H."/>
            <person name="Dugan-Rocha S."/>
            <person name="Fowler G."/>
            <person name="Garner T.T."/>
            <person name="Garnes J."/>
            <person name="Gnirke A."/>
            <person name="Hawes A."/>
            <person name="Hernandez J."/>
            <person name="Hines S."/>
            <person name="Holder M."/>
            <person name="Hume J."/>
            <person name="Jhangiani S.N."/>
            <person name="Joshi V."/>
            <person name="Khan Z.M."/>
            <person name="Jackson L."/>
            <person name="Kovar C."/>
            <person name="Kowis A."/>
            <person name="Lee S."/>
            <person name="Lewis L.R."/>
            <person name="Margolis J."/>
            <person name="Morgan M."/>
            <person name="Nazareth L.V."/>
            <person name="Nguyen N."/>
            <person name="Okwuonu G."/>
            <person name="Parker D."/>
            <person name="Richards S."/>
            <person name="Ruiz S.J."/>
            <person name="Santibanez J."/>
            <person name="Savard J."/>
            <person name="Scherer S.E."/>
            <person name="Schneider B."/>
            <person name="Sodergren E."/>
            <person name="Tautz D."/>
            <person name="Vattahil S."/>
            <person name="Villasana D."/>
            <person name="White C.S."/>
            <person name="Wright R."/>
            <person name="Park Y."/>
            <person name="Beeman R.W."/>
            <person name="Lord J."/>
            <person name="Oppert B."/>
            <person name="Lorenzen M."/>
            <person name="Brown S."/>
            <person name="Wang L."/>
            <person name="Savard J."/>
            <person name="Tautz D."/>
            <person name="Richards S."/>
            <person name="Weinstock G."/>
            <person name="Gibbs R.A."/>
            <person name="Liu Y."/>
            <person name="Worley K."/>
            <person name="Weinstock G."/>
            <person name="Elsik C.G."/>
            <person name="Reese J.T."/>
            <person name="Elhaik E."/>
            <person name="Landan G."/>
            <person name="Graur D."/>
            <person name="Arensburger P."/>
            <person name="Atkinson P."/>
            <person name="Beeman R.W."/>
            <person name="Beidler J."/>
            <person name="Brown S.J."/>
            <person name="Demuth J.P."/>
            <person name="Drury D.W."/>
            <person name="Du Y.Z."/>
            <person name="Fujiwara H."/>
            <person name="Lorenzen M."/>
            <person name="Maselli V."/>
            <person name="Osanai M."/>
            <person name="Park Y."/>
            <person name="Robertson H.M."/>
            <person name="Tu Z."/>
            <person name="Wang J.J."/>
            <person name="Wang S."/>
            <person name="Richards S."/>
            <person name="Song H."/>
            <person name="Zhang L."/>
            <person name="Sodergren E."/>
            <person name="Werner D."/>
            <person name="Stanke M."/>
            <person name="Morgenstern B."/>
            <person name="Solovyev V."/>
            <person name="Kosarev P."/>
            <person name="Brown G."/>
            <person name="Chen H.C."/>
            <person name="Ermolaeva O."/>
            <person name="Hlavina W."/>
            <person name="Kapustin Y."/>
            <person name="Kiryutin B."/>
            <person name="Kitts P."/>
            <person name="Maglott D."/>
            <person name="Pruitt K."/>
            <person name="Sapojnikov V."/>
            <person name="Souvorov A."/>
            <person name="Mackey A.J."/>
            <person name="Waterhouse R.M."/>
            <person name="Wyder S."/>
            <person name="Zdobnov E.M."/>
            <person name="Zdobnov E.M."/>
            <person name="Wyder S."/>
            <person name="Kriventseva E.V."/>
            <person name="Kadowaki T."/>
            <person name="Bork P."/>
            <person name="Aranda M."/>
            <person name="Bao R."/>
            <person name="Beermann A."/>
            <person name="Berns N."/>
            <person name="Bolognesi R."/>
            <person name="Bonneton F."/>
            <person name="Bopp D."/>
            <person name="Brown S.J."/>
            <person name="Bucher G."/>
            <person name="Butts T."/>
            <person name="Chaumot A."/>
            <person name="Denell R.E."/>
            <person name="Ferrier D.E."/>
            <person name="Friedrich M."/>
            <person name="Gordon C.M."/>
            <person name="Jindra M."/>
            <person name="Klingler M."/>
            <person name="Lan Q."/>
            <person name="Lattorff H.M."/>
            <person name="Laudet V."/>
            <person name="von Levetsow C."/>
            <person name="Liu Z."/>
            <person name="Lutz R."/>
            <person name="Lynch J.A."/>
            <person name="da Fonseca R.N."/>
            <person name="Posnien N."/>
            <person name="Reuter R."/>
            <person name="Roth S."/>
            <person name="Savard J."/>
            <person name="Schinko J.B."/>
            <person name="Schmitt C."/>
            <person name="Schoppmeier M."/>
            <person name="Schroder R."/>
            <person name="Shippy T.D."/>
            <person name="Simonnet F."/>
            <person name="Marques-Souza H."/>
            <person name="Tautz D."/>
            <person name="Tomoyasu Y."/>
            <person name="Trauner J."/>
            <person name="Van der Zee M."/>
            <person name="Vervoort M."/>
            <person name="Wittkopp N."/>
            <person name="Wimmer E.A."/>
            <person name="Yang X."/>
            <person name="Jones A.K."/>
            <person name="Sattelle D.B."/>
            <person name="Ebert P.R."/>
            <person name="Nelson D."/>
            <person name="Scott J.G."/>
            <person name="Beeman R.W."/>
            <person name="Muthukrishnan S."/>
            <person name="Kramer K.J."/>
            <person name="Arakane Y."/>
            <person name="Beeman R.W."/>
            <person name="Zhu Q."/>
            <person name="Hogenkamp D."/>
            <person name="Dixit R."/>
            <person name="Oppert B."/>
            <person name="Jiang H."/>
            <person name="Zou Z."/>
            <person name="Marshall J."/>
            <person name="Elpidina E."/>
            <person name="Vinokurov K."/>
            <person name="Oppert C."/>
            <person name="Zou Z."/>
            <person name="Evans J."/>
            <person name="Lu Z."/>
            <person name="Zhao P."/>
            <person name="Sumathipala N."/>
            <person name="Altincicek B."/>
            <person name="Vilcinskas A."/>
            <person name="Williams M."/>
            <person name="Hultmark D."/>
            <person name="Hetru C."/>
            <person name="Jiang H."/>
            <person name="Grimmelikhuijzen C.J."/>
            <person name="Hauser F."/>
            <person name="Cazzamali G."/>
            <person name="Williamson M."/>
            <person name="Park Y."/>
            <person name="Li B."/>
            <person name="Tanaka Y."/>
            <person name="Predel R."/>
            <person name="Neupert S."/>
            <person name="Schachtner J."/>
            <person name="Verleyen P."/>
            <person name="Raible F."/>
            <person name="Bork P."/>
            <person name="Friedrich M."/>
            <person name="Walden K.K."/>
            <person name="Robertson H.M."/>
            <person name="Angeli S."/>
            <person name="Foret S."/>
            <person name="Bucher G."/>
            <person name="Schuetz S."/>
            <person name="Maleszka R."/>
            <person name="Wimmer E.A."/>
            <person name="Beeman R.W."/>
            <person name="Lorenzen M."/>
            <person name="Tomoyasu Y."/>
            <person name="Miller S.C."/>
            <person name="Grossmann D."/>
            <person name="Bucher G."/>
        </authorList>
    </citation>
    <scope>NUCLEOTIDE SEQUENCE [LARGE SCALE GENOMIC DNA]</scope>
    <source>
        <strain evidence="10 11">Georgia GA2</strain>
    </source>
</reference>
<keyword evidence="3 8" id="KW-0812">Transmembrane</keyword>
<proteinExistence type="predicted"/>
<keyword evidence="2" id="KW-0813">Transport</keyword>
<dbReference type="Pfam" id="PF07690">
    <property type="entry name" value="MFS_1"/>
    <property type="match status" value="1"/>
</dbReference>
<keyword evidence="4" id="KW-0769">Symport</keyword>
<dbReference type="InterPro" id="IPR050382">
    <property type="entry name" value="MFS_Na/Anion_cotransporter"/>
</dbReference>
<sequence length="474" mass="51780">MVKLKAPPYRVWIAVMVFMSTFTNYMLRANMSVSIISMVDKAKKNQTAVCAAPPDNSTKPPPKPKSGSKKFKWSEIDEGWILAAYFYGYFFTVLPGGIISNYIGPWHTIVWSSLGSAVLTGLTPICATSGGVGGVCANRFFIGFLGGPVYPAVNDLIAKWAPPKEKGKFLAAMMGNTLGTVVTWNLVAAASSALGWEWGFHVLAIFMLVYCAVFGVIVRDRPDIHPWVSEDEKKYIAESQEGRLTTKKGFPPYHKMMCFNFPFWALVIAQLGNLWGLNLVLTYAPKFMAGTLGFNIKASAGLAALPYIARLIGSNIFGIIGDYMRKKEIMSVTKIRKFFIIFSHFIPGALLIVMRAFGCIKEGVIAMIVLNQGFNGACVVSHLVNPQDLSPNFAGAVYGIMNFFGMTTGIFVPMITGFLKTNYKGFTGPTIIFMIGGIVFIGTGVVFVLFGSGEVQPWNKKEGEEEEQAPAAAK</sequence>
<evidence type="ECO:0000313" key="11">
    <source>
        <dbReference type="Proteomes" id="UP000007266"/>
    </source>
</evidence>
<comment type="subcellular location">
    <subcellularLocation>
        <location evidence="1">Membrane</location>
        <topology evidence="1">Multi-pass membrane protein</topology>
    </subcellularLocation>
</comment>
<feature type="transmembrane region" description="Helical" evidence="8">
    <location>
        <begin position="431"/>
        <end position="451"/>
    </location>
</feature>
<evidence type="ECO:0000256" key="5">
    <source>
        <dbReference type="ARBA" id="ARBA00022989"/>
    </source>
</evidence>
<feature type="transmembrane region" description="Helical" evidence="8">
    <location>
        <begin position="79"/>
        <end position="103"/>
    </location>
</feature>
<evidence type="ECO:0000259" key="9">
    <source>
        <dbReference type="PROSITE" id="PS50850"/>
    </source>
</evidence>
<organism evidence="10 11">
    <name type="scientific">Tribolium castaneum</name>
    <name type="common">Red flour beetle</name>
    <dbReference type="NCBI Taxonomy" id="7070"/>
    <lineage>
        <taxon>Eukaryota</taxon>
        <taxon>Metazoa</taxon>
        <taxon>Ecdysozoa</taxon>
        <taxon>Arthropoda</taxon>
        <taxon>Hexapoda</taxon>
        <taxon>Insecta</taxon>
        <taxon>Pterygota</taxon>
        <taxon>Neoptera</taxon>
        <taxon>Endopterygota</taxon>
        <taxon>Coleoptera</taxon>
        <taxon>Polyphaga</taxon>
        <taxon>Cucujiformia</taxon>
        <taxon>Tenebrionidae</taxon>
        <taxon>Tenebrionidae incertae sedis</taxon>
        <taxon>Tribolium</taxon>
    </lineage>
</organism>
<dbReference type="eggNOG" id="KOG2532">
    <property type="taxonomic scope" value="Eukaryota"/>
</dbReference>
<evidence type="ECO:0000256" key="4">
    <source>
        <dbReference type="ARBA" id="ARBA00022847"/>
    </source>
</evidence>
<dbReference type="GO" id="GO:0015293">
    <property type="term" value="F:symporter activity"/>
    <property type="evidence" value="ECO:0007669"/>
    <property type="project" value="UniProtKB-KW"/>
</dbReference>
<feature type="transmembrane region" description="Helical" evidence="8">
    <location>
        <begin position="6"/>
        <end position="27"/>
    </location>
</feature>
<feature type="domain" description="Major facilitator superfamily (MFS) profile" evidence="9">
    <location>
        <begin position="9"/>
        <end position="454"/>
    </location>
</feature>
<evidence type="ECO:0000256" key="6">
    <source>
        <dbReference type="ARBA" id="ARBA00023136"/>
    </source>
</evidence>
<dbReference type="AlphaFoldDB" id="A0A139WD27"/>
<evidence type="ECO:0000256" key="7">
    <source>
        <dbReference type="SAM" id="MobiDB-lite"/>
    </source>
</evidence>
<evidence type="ECO:0000256" key="3">
    <source>
        <dbReference type="ARBA" id="ARBA00022692"/>
    </source>
</evidence>
<name>A0A139WD27_TRICA</name>
<accession>A0A139WD27</accession>
<evidence type="ECO:0000256" key="1">
    <source>
        <dbReference type="ARBA" id="ARBA00004141"/>
    </source>
</evidence>
<feature type="transmembrane region" description="Helical" evidence="8">
    <location>
        <begin position="396"/>
        <end position="419"/>
    </location>
</feature>
<dbReference type="SUPFAM" id="SSF103473">
    <property type="entry name" value="MFS general substrate transporter"/>
    <property type="match status" value="1"/>
</dbReference>
<dbReference type="InterPro" id="IPR020846">
    <property type="entry name" value="MFS_dom"/>
</dbReference>
<protein>
    <submittedName>
        <fullName evidence="10">Inorganic phosphate cotransporter-like Protein</fullName>
    </submittedName>
</protein>
<dbReference type="InParanoid" id="A0A139WD27"/>